<name>A0A5A8EDR1_CAFRO</name>
<evidence type="ECO:0000313" key="6">
    <source>
        <dbReference type="Proteomes" id="UP000322899"/>
    </source>
</evidence>
<evidence type="ECO:0000313" key="9">
    <source>
        <dbReference type="Proteomes" id="UP000325113"/>
    </source>
</evidence>
<gene>
    <name evidence="5" type="ORF">FNF27_02760</name>
    <name evidence="4" type="ORF">FNF28_01398</name>
    <name evidence="3" type="ORF">FNF29_03135</name>
    <name evidence="2" type="ORF">FNF31_06975</name>
</gene>
<dbReference type="EMBL" id="VLTL01000013">
    <property type="protein sequence ID" value="KAA0170403.1"/>
    <property type="molecule type" value="Genomic_DNA"/>
</dbReference>
<evidence type="ECO:0000313" key="2">
    <source>
        <dbReference type="EMBL" id="KAA0150656.1"/>
    </source>
</evidence>
<dbReference type="EMBL" id="VLTM01000121">
    <property type="protein sequence ID" value="KAA0150656.1"/>
    <property type="molecule type" value="Genomic_DNA"/>
</dbReference>
<reference evidence="6 7" key="1">
    <citation type="submission" date="2019-07" db="EMBL/GenBank/DDBJ databases">
        <title>Genomes of Cafeteria roenbergensis.</title>
        <authorList>
            <person name="Fischer M.G."/>
            <person name="Hackl T."/>
            <person name="Roman M."/>
        </authorList>
    </citation>
    <scope>NUCLEOTIDE SEQUENCE [LARGE SCALE GENOMIC DNA]</scope>
    <source>
        <strain evidence="3 7">BVI</strain>
        <strain evidence="2 9">Cflag</strain>
        <strain evidence="5 6">E4-10P</strain>
        <strain evidence="4 8">RCC970-E3</strain>
    </source>
</reference>
<sequence length="189" mass="20645">MSRSAQAAYHVLASEVAIVEDSEMDSPPAPGSLAFCFDVLVAGAKFAGLQFQNSACSHIRIVQDNAGKWDEVLPSTPLLLHDYADALELEAWHFVPVSMLTPAWRREPMCHFRVHVQYRAVEGVLAHQLRHVRCLKLAPADALPPSPRSHGDDAGTPNAGRDINPAGRRDCVADEAMLLSEFLAQRAKA</sequence>
<dbReference type="Proteomes" id="UP000325113">
    <property type="component" value="Unassembled WGS sequence"/>
</dbReference>
<evidence type="ECO:0000313" key="3">
    <source>
        <dbReference type="EMBL" id="KAA0153322.1"/>
    </source>
</evidence>
<dbReference type="EMBL" id="VLTO01000012">
    <property type="protein sequence ID" value="KAA0175679.1"/>
    <property type="molecule type" value="Genomic_DNA"/>
</dbReference>
<feature type="region of interest" description="Disordered" evidence="1">
    <location>
        <begin position="143"/>
        <end position="167"/>
    </location>
</feature>
<evidence type="ECO:0000313" key="4">
    <source>
        <dbReference type="EMBL" id="KAA0170403.1"/>
    </source>
</evidence>
<comment type="caution">
    <text evidence="5">The sequence shown here is derived from an EMBL/GenBank/DDBJ whole genome shotgun (WGS) entry which is preliminary data.</text>
</comment>
<keyword evidence="7" id="KW-1185">Reference proteome</keyword>
<protein>
    <submittedName>
        <fullName evidence="5">Uncharacterized protein</fullName>
    </submittedName>
</protein>
<organism evidence="5 6">
    <name type="scientific">Cafeteria roenbergensis</name>
    <name type="common">Marine flagellate</name>
    <dbReference type="NCBI Taxonomy" id="33653"/>
    <lineage>
        <taxon>Eukaryota</taxon>
        <taxon>Sar</taxon>
        <taxon>Stramenopiles</taxon>
        <taxon>Bigyra</taxon>
        <taxon>Opalozoa</taxon>
        <taxon>Bicosoecida</taxon>
        <taxon>Cafeteriaceae</taxon>
        <taxon>Cafeteria</taxon>
    </lineage>
</organism>
<dbReference type="Proteomes" id="UP000322899">
    <property type="component" value="Unassembled WGS sequence"/>
</dbReference>
<evidence type="ECO:0000313" key="8">
    <source>
        <dbReference type="Proteomes" id="UP000324907"/>
    </source>
</evidence>
<evidence type="ECO:0000313" key="5">
    <source>
        <dbReference type="EMBL" id="KAA0175679.1"/>
    </source>
</evidence>
<dbReference type="Proteomes" id="UP000323011">
    <property type="component" value="Unassembled WGS sequence"/>
</dbReference>
<accession>A0A5A8EDR1</accession>
<dbReference type="EMBL" id="VLTN01000016">
    <property type="protein sequence ID" value="KAA0153322.1"/>
    <property type="molecule type" value="Genomic_DNA"/>
</dbReference>
<dbReference type="Proteomes" id="UP000324907">
    <property type="component" value="Unassembled WGS sequence"/>
</dbReference>
<evidence type="ECO:0000313" key="7">
    <source>
        <dbReference type="Proteomes" id="UP000323011"/>
    </source>
</evidence>
<dbReference type="AlphaFoldDB" id="A0A5A8EDR1"/>
<proteinExistence type="predicted"/>
<evidence type="ECO:0000256" key="1">
    <source>
        <dbReference type="SAM" id="MobiDB-lite"/>
    </source>
</evidence>